<dbReference type="PANTHER" id="PTHR35630">
    <property type="entry name" value="LEGUMINOSIN GROUP486 SECRETED PEPTIDE"/>
    <property type="match status" value="1"/>
</dbReference>
<organism evidence="1 2">
    <name type="scientific">Cannabis sativa</name>
    <name type="common">Hemp</name>
    <name type="synonym">Marijuana</name>
    <dbReference type="NCBI Taxonomy" id="3483"/>
    <lineage>
        <taxon>Eukaryota</taxon>
        <taxon>Viridiplantae</taxon>
        <taxon>Streptophyta</taxon>
        <taxon>Embryophyta</taxon>
        <taxon>Tracheophyta</taxon>
        <taxon>Spermatophyta</taxon>
        <taxon>Magnoliopsida</taxon>
        <taxon>eudicotyledons</taxon>
        <taxon>Gunneridae</taxon>
        <taxon>Pentapetalae</taxon>
        <taxon>rosids</taxon>
        <taxon>fabids</taxon>
        <taxon>Rosales</taxon>
        <taxon>Cannabaceae</taxon>
        <taxon>Cannabis</taxon>
    </lineage>
</organism>
<protein>
    <submittedName>
        <fullName evidence="1">Uncharacterized protein</fullName>
    </submittedName>
</protein>
<accession>A0A803Q455</accession>
<dbReference type="Proteomes" id="UP000583929">
    <property type="component" value="Unassembled WGS sequence"/>
</dbReference>
<dbReference type="AlphaFoldDB" id="A0A7J6FJJ9"/>
<accession>A0A7J6FJJ9</accession>
<dbReference type="EMBL" id="JAATIQ010000201">
    <property type="protein sequence ID" value="KAF4370891.1"/>
    <property type="molecule type" value="Genomic_DNA"/>
</dbReference>
<comment type="caution">
    <text evidence="1">The sequence shown here is derived from an EMBL/GenBank/DDBJ whole genome shotgun (WGS) entry which is preliminary data.</text>
</comment>
<keyword evidence="2" id="KW-1185">Reference proteome</keyword>
<reference evidence="1 2" key="1">
    <citation type="journal article" date="2020" name="bioRxiv">
        <title>Sequence and annotation of 42 cannabis genomes reveals extensive copy number variation in cannabinoid synthesis and pathogen resistance genes.</title>
        <authorList>
            <person name="Mckernan K.J."/>
            <person name="Helbert Y."/>
            <person name="Kane L.T."/>
            <person name="Ebling H."/>
            <person name="Zhang L."/>
            <person name="Liu B."/>
            <person name="Eaton Z."/>
            <person name="Mclaughlin S."/>
            <person name="Kingan S."/>
            <person name="Baybayan P."/>
            <person name="Concepcion G."/>
            <person name="Jordan M."/>
            <person name="Riva A."/>
            <person name="Barbazuk W."/>
            <person name="Harkins T."/>
        </authorList>
    </citation>
    <scope>NUCLEOTIDE SEQUENCE [LARGE SCALE GENOMIC DNA]</scope>
    <source>
        <strain evidence="2">cv. Jamaican Lion 4</strain>
        <tissue evidence="1">Leaf</tissue>
    </source>
</reference>
<accession>A0A803Q4A7</accession>
<dbReference type="PANTHER" id="PTHR35630:SF1">
    <property type="entry name" value="LEGUMINOSIN GROUP486 SECRETED PEPTIDE"/>
    <property type="match status" value="1"/>
</dbReference>
<sequence>MLISATTTLGGRINSIDNEKSSQNSGVVVYISSNALPKDNTNQSVYTIQVSNKDGSFTPIQATLSWGGPTYHFDVNENNNVVNLQANWASLYAAVNVFDPARDIGHTSVYWLVKPDGLYLSWDNSSWQQKAVWLTS</sequence>
<evidence type="ECO:0000313" key="1">
    <source>
        <dbReference type="EMBL" id="KAF4370891.1"/>
    </source>
</evidence>
<proteinExistence type="predicted"/>
<evidence type="ECO:0000313" key="2">
    <source>
        <dbReference type="Proteomes" id="UP000583929"/>
    </source>
</evidence>
<gene>
    <name evidence="1" type="ORF">G4B88_012691</name>
</gene>
<name>A0A7J6FJJ9_CANSA</name>